<evidence type="ECO:0000256" key="2">
    <source>
        <dbReference type="ARBA" id="ARBA00024035"/>
    </source>
</evidence>
<dbReference type="EMBL" id="WWCS01000013">
    <property type="protein sequence ID" value="MYN41513.1"/>
    <property type="molecule type" value="Genomic_DNA"/>
</dbReference>
<keyword evidence="1" id="KW-0949">S-adenosyl-L-methionine</keyword>
<accession>A0ABW9WKN8</accession>
<dbReference type="GO" id="GO:0000428">
    <property type="term" value="C:DNA-directed RNA polymerase complex"/>
    <property type="evidence" value="ECO:0007669"/>
    <property type="project" value="UniProtKB-KW"/>
</dbReference>
<dbReference type="Pfam" id="PF20257">
    <property type="entry name" value="SAM_HAT_C"/>
    <property type="match status" value="1"/>
</dbReference>
<feature type="chain" id="PRO_5046442477" evidence="3">
    <location>
        <begin position="21"/>
        <end position="301"/>
    </location>
</feature>
<dbReference type="PANTHER" id="PTHR35092:SF1">
    <property type="entry name" value="CHLORINASE MJ1651"/>
    <property type="match status" value="1"/>
</dbReference>
<evidence type="ECO:0000256" key="1">
    <source>
        <dbReference type="ARBA" id="ARBA00022691"/>
    </source>
</evidence>
<sequence length="301" mass="32903">MKHFLPALCLTAALTAPAFAAKNALVLQTDFGTSDGAVSAMHGVAYGVDPNLTVADLTHNIPDYDIWVGGYRLFQTANYWPQGTVFVSVIDPGVGTTRKSVVLKTREGRYFVGPDNGQFTLIAERDGVAELREIDEKVNRRAGSGESYTFHGRDVYAYVGARLASGTISYEQVGPALPIESVIKIPYQKAALSDGKLRGIIPVLDIKYGNVWTNVPKALFDQLDVKEHELVQVRFFHNKKLVNTVVAPYEHTFGGVAKGKPLVYLNSLLDVAVALNQGSYAEKNKIESGVDWEVEISKAKK</sequence>
<dbReference type="PIRSF" id="PIRSF006779">
    <property type="entry name" value="UCP006779"/>
    <property type="match status" value="1"/>
</dbReference>
<dbReference type="InterPro" id="IPR046470">
    <property type="entry name" value="SAM_HAT_C"/>
</dbReference>
<evidence type="ECO:0000256" key="3">
    <source>
        <dbReference type="SAM" id="SignalP"/>
    </source>
</evidence>
<keyword evidence="6" id="KW-0804">Transcription</keyword>
<keyword evidence="3" id="KW-0732">Signal</keyword>
<comment type="similarity">
    <text evidence="2">Belongs to the SAM hydrolase / SAM-dependent halogenase family.</text>
</comment>
<organism evidence="6 7">
    <name type="scientific">Duganella margarita</name>
    <dbReference type="NCBI Taxonomy" id="2692170"/>
    <lineage>
        <taxon>Bacteria</taxon>
        <taxon>Pseudomonadati</taxon>
        <taxon>Pseudomonadota</taxon>
        <taxon>Betaproteobacteria</taxon>
        <taxon>Burkholderiales</taxon>
        <taxon>Oxalobacteraceae</taxon>
        <taxon>Telluria group</taxon>
        <taxon>Duganella</taxon>
    </lineage>
</organism>
<keyword evidence="7" id="KW-1185">Reference proteome</keyword>
<dbReference type="InterPro" id="IPR023227">
    <property type="entry name" value="SAM_OH_AdoTrfase_C_sf"/>
</dbReference>
<dbReference type="PANTHER" id="PTHR35092">
    <property type="entry name" value="CHLORINASE MJ1651"/>
    <property type="match status" value="1"/>
</dbReference>
<dbReference type="SUPFAM" id="SSF102522">
    <property type="entry name" value="Bacterial fluorinating enzyme, N-terminal domain"/>
    <property type="match status" value="1"/>
</dbReference>
<name>A0ABW9WKN8_9BURK</name>
<dbReference type="SUPFAM" id="SSF101852">
    <property type="entry name" value="Bacterial fluorinating enzyme, C-terminal domain"/>
    <property type="match status" value="1"/>
</dbReference>
<gene>
    <name evidence="6" type="ORF">GTP55_19295</name>
</gene>
<evidence type="ECO:0000313" key="7">
    <source>
        <dbReference type="Proteomes" id="UP000466332"/>
    </source>
</evidence>
<evidence type="ECO:0000313" key="6">
    <source>
        <dbReference type="EMBL" id="MYN41513.1"/>
    </source>
</evidence>
<keyword evidence="6" id="KW-0240">DNA-directed RNA polymerase</keyword>
<protein>
    <submittedName>
        <fullName evidence="6">DNA-directed RNA polymerase subunit delta</fullName>
    </submittedName>
</protein>
<dbReference type="Proteomes" id="UP000466332">
    <property type="component" value="Unassembled WGS sequence"/>
</dbReference>
<feature type="domain" description="S-adenosyl-l-methionine hydroxide adenosyltransferase N-terminal" evidence="4">
    <location>
        <begin position="25"/>
        <end position="174"/>
    </location>
</feature>
<feature type="signal peptide" evidence="3">
    <location>
        <begin position="1"/>
        <end position="20"/>
    </location>
</feature>
<feature type="domain" description="S-adenosyl-l-methionine hydroxide adenosyltransferase C-terminal" evidence="5">
    <location>
        <begin position="200"/>
        <end position="292"/>
    </location>
</feature>
<evidence type="ECO:0000259" key="4">
    <source>
        <dbReference type="Pfam" id="PF01887"/>
    </source>
</evidence>
<dbReference type="Gene3D" id="3.40.50.10790">
    <property type="entry name" value="S-adenosyl-l-methionine hydroxide adenosyltransferase, N-terminal"/>
    <property type="match status" value="1"/>
</dbReference>
<dbReference type="Pfam" id="PF01887">
    <property type="entry name" value="SAM_HAT_N"/>
    <property type="match status" value="1"/>
</dbReference>
<dbReference type="InterPro" id="IPR002747">
    <property type="entry name" value="SAM_OH_AdoTrfase"/>
</dbReference>
<dbReference type="InterPro" id="IPR046469">
    <property type="entry name" value="SAM_HAT_N"/>
</dbReference>
<dbReference type="RefSeq" id="WP_161046483.1">
    <property type="nucleotide sequence ID" value="NZ_WWCS01000013.1"/>
</dbReference>
<dbReference type="InterPro" id="IPR023228">
    <property type="entry name" value="SAM_OH_AdoTrfase_N_sf"/>
</dbReference>
<reference evidence="6 7" key="1">
    <citation type="submission" date="2019-12" db="EMBL/GenBank/DDBJ databases">
        <title>Novel species isolated from a subtropical stream in China.</title>
        <authorList>
            <person name="Lu H."/>
        </authorList>
    </citation>
    <scope>NUCLEOTIDE SEQUENCE [LARGE SCALE GENOMIC DNA]</scope>
    <source>
        <strain evidence="6 7">FT109W</strain>
    </source>
</reference>
<proteinExistence type="inferred from homology"/>
<comment type="caution">
    <text evidence="6">The sequence shown here is derived from an EMBL/GenBank/DDBJ whole genome shotgun (WGS) entry which is preliminary data.</text>
</comment>
<evidence type="ECO:0000259" key="5">
    <source>
        <dbReference type="Pfam" id="PF20257"/>
    </source>
</evidence>
<dbReference type="Gene3D" id="2.40.30.90">
    <property type="entry name" value="Bacterial fluorinating enzyme like"/>
    <property type="match status" value="1"/>
</dbReference>